<dbReference type="PANTHER" id="PTHR10269">
    <property type="entry name" value="GDNF RECEPTOR ALPHA"/>
    <property type="match status" value="1"/>
</dbReference>
<feature type="domain" description="GDNF/GAS1" evidence="9">
    <location>
        <begin position="373"/>
        <end position="454"/>
    </location>
</feature>
<dbReference type="SMART" id="SM00907">
    <property type="entry name" value="GDNF"/>
    <property type="match status" value="3"/>
</dbReference>
<dbReference type="InterPro" id="IPR003438">
    <property type="entry name" value="GDNF_rcpt"/>
</dbReference>
<feature type="domain" description="GDNF/GAS1" evidence="9">
    <location>
        <begin position="144"/>
        <end position="244"/>
    </location>
</feature>
<keyword evidence="7" id="KW-0325">Glycoprotein</keyword>
<evidence type="ECO:0000313" key="12">
    <source>
        <dbReference type="Proteomes" id="UP000014760"/>
    </source>
</evidence>
<dbReference type="SUPFAM" id="SSF110035">
    <property type="entry name" value="GDNF receptor-like"/>
    <property type="match status" value="2"/>
</dbReference>
<evidence type="ECO:0000313" key="10">
    <source>
        <dbReference type="EMBL" id="ELT91888.1"/>
    </source>
</evidence>
<organism evidence="10">
    <name type="scientific">Capitella teleta</name>
    <name type="common">Polychaete worm</name>
    <dbReference type="NCBI Taxonomy" id="283909"/>
    <lineage>
        <taxon>Eukaryota</taxon>
        <taxon>Metazoa</taxon>
        <taxon>Spiralia</taxon>
        <taxon>Lophotrochozoa</taxon>
        <taxon>Annelida</taxon>
        <taxon>Polychaeta</taxon>
        <taxon>Sedentaria</taxon>
        <taxon>Scolecida</taxon>
        <taxon>Capitellidae</taxon>
        <taxon>Capitella</taxon>
    </lineage>
</organism>
<dbReference type="GO" id="GO:0038023">
    <property type="term" value="F:signaling receptor activity"/>
    <property type="evidence" value="ECO:0007669"/>
    <property type="project" value="InterPro"/>
</dbReference>
<dbReference type="GO" id="GO:0009897">
    <property type="term" value="C:external side of plasma membrane"/>
    <property type="evidence" value="ECO:0007669"/>
    <property type="project" value="TreeGrafter"/>
</dbReference>
<reference evidence="11" key="3">
    <citation type="submission" date="2015-06" db="UniProtKB">
        <authorList>
            <consortium name="EnsemblMetazoa"/>
        </authorList>
    </citation>
    <scope>IDENTIFICATION</scope>
</reference>
<dbReference type="GO" id="GO:0043235">
    <property type="term" value="C:receptor complex"/>
    <property type="evidence" value="ECO:0007669"/>
    <property type="project" value="TreeGrafter"/>
</dbReference>
<evidence type="ECO:0000256" key="8">
    <source>
        <dbReference type="SAM" id="MobiDB-lite"/>
    </source>
</evidence>
<dbReference type="Proteomes" id="UP000014760">
    <property type="component" value="Unassembled WGS sequence"/>
</dbReference>
<evidence type="ECO:0000256" key="1">
    <source>
        <dbReference type="ARBA" id="ARBA00004236"/>
    </source>
</evidence>
<dbReference type="EMBL" id="AMQN01000336">
    <property type="status" value="NOT_ANNOTATED_CDS"/>
    <property type="molecule type" value="Genomic_DNA"/>
</dbReference>
<evidence type="ECO:0000256" key="2">
    <source>
        <dbReference type="ARBA" id="ARBA00005961"/>
    </source>
</evidence>
<evidence type="ECO:0000313" key="11">
    <source>
        <dbReference type="EnsemblMetazoa" id="CapteP228689"/>
    </source>
</evidence>
<feature type="compositionally biased region" description="Basic and acidic residues" evidence="8">
    <location>
        <begin position="113"/>
        <end position="122"/>
    </location>
</feature>
<dbReference type="GO" id="GO:0007399">
    <property type="term" value="P:nervous system development"/>
    <property type="evidence" value="ECO:0007669"/>
    <property type="project" value="TreeGrafter"/>
</dbReference>
<dbReference type="PANTHER" id="PTHR10269:SF12">
    <property type="entry name" value="GLIAL CELL LINE-DERIVED NEUROTROPHIC FAMILY RECEPTOR-LIKE, ISOFORM E"/>
    <property type="match status" value="1"/>
</dbReference>
<comment type="similarity">
    <text evidence="2">Belongs to the GDNFR family.</text>
</comment>
<dbReference type="EnsemblMetazoa" id="CapteT228689">
    <property type="protein sequence ID" value="CapteP228689"/>
    <property type="gene ID" value="CapteG228689"/>
</dbReference>
<evidence type="ECO:0000256" key="7">
    <source>
        <dbReference type="ARBA" id="ARBA00023180"/>
    </source>
</evidence>
<dbReference type="OrthoDB" id="6374728at2759"/>
<dbReference type="InterPro" id="IPR037193">
    <property type="entry name" value="GDNF_alpha"/>
</dbReference>
<evidence type="ECO:0000259" key="9">
    <source>
        <dbReference type="SMART" id="SM00907"/>
    </source>
</evidence>
<evidence type="ECO:0000256" key="3">
    <source>
        <dbReference type="ARBA" id="ARBA00022475"/>
    </source>
</evidence>
<dbReference type="STRING" id="283909.R7TDS3"/>
<evidence type="ECO:0000256" key="4">
    <source>
        <dbReference type="ARBA" id="ARBA00022729"/>
    </source>
</evidence>
<reference evidence="12" key="1">
    <citation type="submission" date="2012-12" db="EMBL/GenBank/DDBJ databases">
        <authorList>
            <person name="Hellsten U."/>
            <person name="Grimwood J."/>
            <person name="Chapman J.A."/>
            <person name="Shapiro H."/>
            <person name="Aerts A."/>
            <person name="Otillar R.P."/>
            <person name="Terry A.Y."/>
            <person name="Boore J.L."/>
            <person name="Simakov O."/>
            <person name="Marletaz F."/>
            <person name="Cho S.-J."/>
            <person name="Edsinger-Gonzales E."/>
            <person name="Havlak P."/>
            <person name="Kuo D.-H."/>
            <person name="Larsson T."/>
            <person name="Lv J."/>
            <person name="Arendt D."/>
            <person name="Savage R."/>
            <person name="Osoegawa K."/>
            <person name="de Jong P."/>
            <person name="Lindberg D.R."/>
            <person name="Seaver E.C."/>
            <person name="Weisblat D.A."/>
            <person name="Putnam N.H."/>
            <person name="Grigoriev I.V."/>
            <person name="Rokhsar D.S."/>
        </authorList>
    </citation>
    <scope>NUCLEOTIDE SEQUENCE</scope>
    <source>
        <strain evidence="12">I ESC-2004</strain>
    </source>
</reference>
<evidence type="ECO:0000256" key="5">
    <source>
        <dbReference type="ARBA" id="ARBA00023136"/>
    </source>
</evidence>
<feature type="region of interest" description="Disordered" evidence="8">
    <location>
        <begin position="99"/>
        <end position="139"/>
    </location>
</feature>
<sequence length="743" mass="84821">MQHCERDSECARMLRKSEETCDPAIFSCEVGKRAECVKVLLALQTREQFRSCTCDPRDPDSKSCEEIQSRIFLHACVSPGIGRPDVPWVSPAQDLPRIQPHIQDPSKVYPNPFDHDYDSGHDDADEDDMDEDDEEEHPDRVMSCIGHRKRCLMDDTCQQHLTDYRLYCRESKKLNQCVTTDWYVSPKITEKHLSIHQYRAMCYKMIAALKEEAPDLFTCNCHMRRADTKEKCDRIRLRIAQNHCLVAAPYFIHTAHPIELAYDDLLDRLDREMLKGEPEGSTCAPAFMRCNSRSTCKNRLKGYLAACNWNIADNTCEKESCLEAIRTFYLLLKPEMTQSLLFCLCIPGDKTCEMVRRVVQPVCSVVDVMPPTCSAQLARCTADRDCSSRLQNYEKFCSYDKHVNGCAAGSMICRNAIVGIQGSWLTTNCTCETVPDSDRPACLQAKSRLRQDNNIICTETAKRDFHVATVGQPGSLREDEFFNDEADNPRYFECRRVLGKRFPPHLSLPIYTRQYPNDSDCSQICHCQRNGSVACKKLQCLQNLVCKSRGKTYEHGAQFSDRDRGQCRCIRSEVVCAKHSGRMDPTQGLFLHVGYSVSDQNLIESNVPVIFEPAEVQDKLATLLNGDSAQQFCRLQLHLKYQGNLVFRIMGATYYRLQERSDACIAEAKELNYRISTRDYAIITDTQLSVLKVSQLETVEFHSHTDLSPPIGQQQGLGDRYDDCVYDFSFDVLHNTSLQFIPC</sequence>
<dbReference type="GO" id="GO:0007169">
    <property type="term" value="P:cell surface receptor protein tyrosine kinase signaling pathway"/>
    <property type="evidence" value="ECO:0007669"/>
    <property type="project" value="UniProtKB-ARBA"/>
</dbReference>
<gene>
    <name evidence="10" type="ORF">CAPTEDRAFT_228689</name>
</gene>
<accession>R7TDS3</accession>
<keyword evidence="4" id="KW-0732">Signal</keyword>
<reference evidence="10 12" key="2">
    <citation type="journal article" date="2013" name="Nature">
        <title>Insights into bilaterian evolution from three spiralian genomes.</title>
        <authorList>
            <person name="Simakov O."/>
            <person name="Marletaz F."/>
            <person name="Cho S.J."/>
            <person name="Edsinger-Gonzales E."/>
            <person name="Havlak P."/>
            <person name="Hellsten U."/>
            <person name="Kuo D.H."/>
            <person name="Larsson T."/>
            <person name="Lv J."/>
            <person name="Arendt D."/>
            <person name="Savage R."/>
            <person name="Osoegawa K."/>
            <person name="de Jong P."/>
            <person name="Grimwood J."/>
            <person name="Chapman J.A."/>
            <person name="Shapiro H."/>
            <person name="Aerts A."/>
            <person name="Otillar R.P."/>
            <person name="Terry A.Y."/>
            <person name="Boore J.L."/>
            <person name="Grigoriev I.V."/>
            <person name="Lindberg D.R."/>
            <person name="Seaver E.C."/>
            <person name="Weisblat D.A."/>
            <person name="Putnam N.H."/>
            <person name="Rokhsar D.S."/>
        </authorList>
    </citation>
    <scope>NUCLEOTIDE SEQUENCE</scope>
    <source>
        <strain evidence="10 12">I ESC-2004</strain>
    </source>
</reference>
<proteinExistence type="inferred from homology"/>
<evidence type="ECO:0000256" key="6">
    <source>
        <dbReference type="ARBA" id="ARBA00023170"/>
    </source>
</evidence>
<feature type="domain" description="GDNF/GAS1" evidence="9">
    <location>
        <begin position="283"/>
        <end position="363"/>
    </location>
</feature>
<dbReference type="Pfam" id="PF02351">
    <property type="entry name" value="GDNF"/>
    <property type="match status" value="2"/>
</dbReference>
<dbReference type="OMA" id="CNEDSYC"/>
<dbReference type="InterPro" id="IPR016017">
    <property type="entry name" value="GDNF/GAS1"/>
</dbReference>
<dbReference type="HOGENOM" id="CLU_016517_0_0_1"/>
<dbReference type="EMBL" id="KB310317">
    <property type="protein sequence ID" value="ELT91888.1"/>
    <property type="molecule type" value="Genomic_DNA"/>
</dbReference>
<name>R7TDS3_CAPTE</name>
<feature type="compositionally biased region" description="Acidic residues" evidence="8">
    <location>
        <begin position="123"/>
        <end position="136"/>
    </location>
</feature>
<keyword evidence="5" id="KW-0472">Membrane</keyword>
<comment type="subcellular location">
    <subcellularLocation>
        <location evidence="1">Cell membrane</location>
    </subcellularLocation>
</comment>
<keyword evidence="6" id="KW-0675">Receptor</keyword>
<protein>
    <recommendedName>
        <fullName evidence="9">GDNF/GAS1 domain-containing protein</fullName>
    </recommendedName>
</protein>
<keyword evidence="12" id="KW-1185">Reference proteome</keyword>
<keyword evidence="3" id="KW-1003">Cell membrane</keyword>
<dbReference type="AlphaFoldDB" id="R7TDS3"/>